<proteinExistence type="predicted"/>
<evidence type="ECO:0000313" key="2">
    <source>
        <dbReference type="EMBL" id="KPM47390.1"/>
    </source>
</evidence>
<protein>
    <recommendedName>
        <fullName evidence="4">Lipocalin-like domain-containing protein</fullName>
    </recommendedName>
</protein>
<evidence type="ECO:0000313" key="3">
    <source>
        <dbReference type="Proteomes" id="UP000050454"/>
    </source>
</evidence>
<gene>
    <name evidence="2" type="ORF">AFM12_14645</name>
</gene>
<sequence>MKKNISLFSVCALLISVILISSCEKAEPEPPLSDQITGQYEVDYYLVGSTLVSLPVTVDGITATAKINISRVSDTDAKVVFTFIQTASSFGLSDESTSTVPSVSLSKSSSGEIMGADASGNSITHKNGEVEVILKSNDPSKTLTIHANTGS</sequence>
<feature type="signal peptide" evidence="1">
    <location>
        <begin position="1"/>
        <end position="26"/>
    </location>
</feature>
<comment type="caution">
    <text evidence="2">The sequence shown here is derived from an EMBL/GenBank/DDBJ whole genome shotgun (WGS) entry which is preliminary data.</text>
</comment>
<dbReference type="EMBL" id="LGTQ01000011">
    <property type="protein sequence ID" value="KPM47390.1"/>
    <property type="molecule type" value="Genomic_DNA"/>
</dbReference>
<name>A0A0P7C099_9BACT</name>
<reference evidence="2 3" key="1">
    <citation type="submission" date="2015-07" db="EMBL/GenBank/DDBJ databases">
        <title>The draft genome sequence of Leadbetterella sp. JN14-9.</title>
        <authorList>
            <person name="Liu Y."/>
            <person name="Du J."/>
            <person name="Shao Z."/>
        </authorList>
    </citation>
    <scope>NUCLEOTIDE SEQUENCE [LARGE SCALE GENOMIC DNA]</scope>
    <source>
        <strain evidence="2 3">JN14-9</strain>
    </source>
</reference>
<dbReference type="PROSITE" id="PS51257">
    <property type="entry name" value="PROKAR_LIPOPROTEIN"/>
    <property type="match status" value="1"/>
</dbReference>
<keyword evidence="3" id="KW-1185">Reference proteome</keyword>
<evidence type="ECO:0008006" key="4">
    <source>
        <dbReference type="Google" id="ProtNLM"/>
    </source>
</evidence>
<dbReference type="Proteomes" id="UP000050454">
    <property type="component" value="Unassembled WGS sequence"/>
</dbReference>
<feature type="chain" id="PRO_5006136468" description="Lipocalin-like domain-containing protein" evidence="1">
    <location>
        <begin position="27"/>
        <end position="151"/>
    </location>
</feature>
<evidence type="ECO:0000256" key="1">
    <source>
        <dbReference type="SAM" id="SignalP"/>
    </source>
</evidence>
<dbReference type="AlphaFoldDB" id="A0A0P7C099"/>
<keyword evidence="1" id="KW-0732">Signal</keyword>
<accession>A0A0P7C099</accession>
<dbReference type="OrthoDB" id="952808at2"/>
<dbReference type="RefSeq" id="WP_055149559.1">
    <property type="nucleotide sequence ID" value="NZ_JXSZ01000011.1"/>
</dbReference>
<organism evidence="2 3">
    <name type="scientific">Jiulongibacter sediminis</name>
    <dbReference type="NCBI Taxonomy" id="1605367"/>
    <lineage>
        <taxon>Bacteria</taxon>
        <taxon>Pseudomonadati</taxon>
        <taxon>Bacteroidota</taxon>
        <taxon>Cytophagia</taxon>
        <taxon>Cytophagales</taxon>
        <taxon>Leadbetterellaceae</taxon>
        <taxon>Jiulongibacter</taxon>
    </lineage>
</organism>